<gene>
    <name evidence="2" type="ORF">I7I51_05187</name>
</gene>
<feature type="compositionally biased region" description="Polar residues" evidence="1">
    <location>
        <begin position="67"/>
        <end position="76"/>
    </location>
</feature>
<evidence type="ECO:0000256" key="1">
    <source>
        <dbReference type="SAM" id="MobiDB-lite"/>
    </source>
</evidence>
<reference evidence="2" key="1">
    <citation type="submission" date="2021-01" db="EMBL/GenBank/DDBJ databases">
        <title>Chromosome-level genome assembly of a human fungal pathogen reveals clustering of transcriptionally co-regulated genes.</title>
        <authorList>
            <person name="Voorhies M."/>
            <person name="Cohen S."/>
            <person name="Shea T.P."/>
            <person name="Petrus S."/>
            <person name="Munoz J.F."/>
            <person name="Poplawski S."/>
            <person name="Goldman W.E."/>
            <person name="Michael T."/>
            <person name="Cuomo C.A."/>
            <person name="Sil A."/>
            <person name="Beyhan S."/>
        </authorList>
    </citation>
    <scope>NUCLEOTIDE SEQUENCE</scope>
    <source>
        <strain evidence="2">WU24</strain>
    </source>
</reference>
<dbReference type="EMBL" id="CP069110">
    <property type="protein sequence ID" value="QSS60389.1"/>
    <property type="molecule type" value="Genomic_DNA"/>
</dbReference>
<dbReference type="VEuPathDB" id="FungiDB:I7I51_05187"/>
<proteinExistence type="predicted"/>
<feature type="compositionally biased region" description="Polar residues" evidence="1">
    <location>
        <begin position="45"/>
        <end position="58"/>
    </location>
</feature>
<organism evidence="2 3">
    <name type="scientific">Ajellomyces capsulatus</name>
    <name type="common">Darling's disease fungus</name>
    <name type="synonym">Histoplasma capsulatum</name>
    <dbReference type="NCBI Taxonomy" id="5037"/>
    <lineage>
        <taxon>Eukaryota</taxon>
        <taxon>Fungi</taxon>
        <taxon>Dikarya</taxon>
        <taxon>Ascomycota</taxon>
        <taxon>Pezizomycotina</taxon>
        <taxon>Eurotiomycetes</taxon>
        <taxon>Eurotiomycetidae</taxon>
        <taxon>Onygenales</taxon>
        <taxon>Ajellomycetaceae</taxon>
        <taxon>Histoplasma</taxon>
    </lineage>
</organism>
<evidence type="ECO:0000313" key="2">
    <source>
        <dbReference type="EMBL" id="QSS60389.1"/>
    </source>
</evidence>
<protein>
    <submittedName>
        <fullName evidence="2">Uncharacterized protein</fullName>
    </submittedName>
</protein>
<evidence type="ECO:0000313" key="3">
    <source>
        <dbReference type="Proteomes" id="UP000663671"/>
    </source>
</evidence>
<accession>A0A8A1M2T6</accession>
<dbReference type="Proteomes" id="UP000663671">
    <property type="component" value="Chromosome 4"/>
</dbReference>
<name>A0A8A1M2T6_AJECA</name>
<dbReference type="AlphaFoldDB" id="A0A8A1M2T6"/>
<sequence length="88" mass="10629">MSRQLDRPQGHPKQECCAEEYLFYEQYIIHEFCKWRCSRQESSKRSSWQGKTAMTRRQINLPIEPPDSQNPKTAYQITPQRLLWREPS</sequence>
<feature type="region of interest" description="Disordered" evidence="1">
    <location>
        <begin position="41"/>
        <end position="76"/>
    </location>
</feature>